<evidence type="ECO:0000256" key="1">
    <source>
        <dbReference type="SAM" id="MobiDB-lite"/>
    </source>
</evidence>
<comment type="caution">
    <text evidence="2">The sequence shown here is derived from an EMBL/GenBank/DDBJ whole genome shotgun (WGS) entry which is preliminary data.</text>
</comment>
<name>A0A448X8Q7_9PLAT</name>
<organism evidence="2 3">
    <name type="scientific">Protopolystoma xenopodis</name>
    <dbReference type="NCBI Taxonomy" id="117903"/>
    <lineage>
        <taxon>Eukaryota</taxon>
        <taxon>Metazoa</taxon>
        <taxon>Spiralia</taxon>
        <taxon>Lophotrochozoa</taxon>
        <taxon>Platyhelminthes</taxon>
        <taxon>Monogenea</taxon>
        <taxon>Polyopisthocotylea</taxon>
        <taxon>Polystomatidea</taxon>
        <taxon>Polystomatidae</taxon>
        <taxon>Protopolystoma</taxon>
    </lineage>
</organism>
<dbReference type="Proteomes" id="UP000784294">
    <property type="component" value="Unassembled WGS sequence"/>
</dbReference>
<proteinExistence type="predicted"/>
<feature type="compositionally biased region" description="Polar residues" evidence="1">
    <location>
        <begin position="41"/>
        <end position="54"/>
    </location>
</feature>
<gene>
    <name evidence="2" type="ORF">PXEA_LOCUS24230</name>
</gene>
<accession>A0A448X8Q7</accession>
<evidence type="ECO:0000313" key="2">
    <source>
        <dbReference type="EMBL" id="VEL30790.1"/>
    </source>
</evidence>
<keyword evidence="3" id="KW-1185">Reference proteome</keyword>
<dbReference type="AlphaFoldDB" id="A0A448X8Q7"/>
<sequence length="73" mass="7986">MERETIEALRQELRSVGSASVGQLEKQAASSIRVPQPPRPISSQEAHSEVTGTDVSVKAKVCRSQTHLCQNWA</sequence>
<dbReference type="EMBL" id="CAAALY010115606">
    <property type="protein sequence ID" value="VEL30790.1"/>
    <property type="molecule type" value="Genomic_DNA"/>
</dbReference>
<evidence type="ECO:0000313" key="3">
    <source>
        <dbReference type="Proteomes" id="UP000784294"/>
    </source>
</evidence>
<protein>
    <submittedName>
        <fullName evidence="2">Uncharacterized protein</fullName>
    </submittedName>
</protein>
<feature type="region of interest" description="Disordered" evidence="1">
    <location>
        <begin position="17"/>
        <end position="54"/>
    </location>
</feature>
<reference evidence="2" key="1">
    <citation type="submission" date="2018-11" db="EMBL/GenBank/DDBJ databases">
        <authorList>
            <consortium name="Pathogen Informatics"/>
        </authorList>
    </citation>
    <scope>NUCLEOTIDE SEQUENCE</scope>
</reference>